<dbReference type="Gene3D" id="2.170.130.10">
    <property type="entry name" value="TonB-dependent receptor, plug domain"/>
    <property type="match status" value="1"/>
</dbReference>
<dbReference type="RefSeq" id="WP_140962946.1">
    <property type="nucleotide sequence ID" value="NZ_VEVQ02000008.1"/>
</dbReference>
<evidence type="ECO:0000259" key="15">
    <source>
        <dbReference type="Pfam" id="PF07715"/>
    </source>
</evidence>
<keyword evidence="9 13" id="KW-0798">TonB box</keyword>
<dbReference type="PANTHER" id="PTHR32552:SF68">
    <property type="entry name" value="FERRICHROME OUTER MEMBRANE TRANSPORTER_PHAGE RECEPTOR"/>
    <property type="match status" value="1"/>
</dbReference>
<keyword evidence="17" id="KW-1185">Reference proteome</keyword>
<evidence type="ECO:0000256" key="13">
    <source>
        <dbReference type="RuleBase" id="RU003357"/>
    </source>
</evidence>
<reference evidence="17" key="1">
    <citation type="submission" date="2019-05" db="EMBL/GenBank/DDBJ databases">
        <title>Flavobacterium profundi sp. nov., isolated from a deep-sea seamount.</title>
        <authorList>
            <person name="Zhang D.-C."/>
        </authorList>
    </citation>
    <scope>NUCLEOTIDE SEQUENCE [LARGE SCALE GENOMIC DNA]</scope>
    <source>
        <strain evidence="17">EC11</strain>
    </source>
</reference>
<keyword evidence="11 12" id="KW-0998">Cell outer membrane</keyword>
<feature type="domain" description="TonB-dependent receptor plug" evidence="15">
    <location>
        <begin position="64"/>
        <end position="172"/>
    </location>
</feature>
<keyword evidence="10 12" id="KW-0472">Membrane</keyword>
<evidence type="ECO:0000256" key="9">
    <source>
        <dbReference type="ARBA" id="ARBA00023077"/>
    </source>
</evidence>
<evidence type="ECO:0000259" key="14">
    <source>
        <dbReference type="Pfam" id="PF00593"/>
    </source>
</evidence>
<gene>
    <name evidence="16" type="ORF">FIA58_013165</name>
</gene>
<dbReference type="InterPro" id="IPR039426">
    <property type="entry name" value="TonB-dep_rcpt-like"/>
</dbReference>
<evidence type="ECO:0000256" key="12">
    <source>
        <dbReference type="PROSITE-ProRule" id="PRU01360"/>
    </source>
</evidence>
<evidence type="ECO:0000256" key="10">
    <source>
        <dbReference type="ARBA" id="ARBA00023136"/>
    </source>
</evidence>
<organism evidence="16 17">
    <name type="scientific">Flavobacterium jejuense</name>
    <dbReference type="NCBI Taxonomy" id="1544455"/>
    <lineage>
        <taxon>Bacteria</taxon>
        <taxon>Pseudomonadati</taxon>
        <taxon>Bacteroidota</taxon>
        <taxon>Flavobacteriia</taxon>
        <taxon>Flavobacteriales</taxon>
        <taxon>Flavobacteriaceae</taxon>
        <taxon>Flavobacterium</taxon>
    </lineage>
</organism>
<evidence type="ECO:0000313" key="16">
    <source>
        <dbReference type="EMBL" id="NHN26629.1"/>
    </source>
</evidence>
<evidence type="ECO:0000313" key="17">
    <source>
        <dbReference type="Proteomes" id="UP000817854"/>
    </source>
</evidence>
<keyword evidence="7" id="KW-0408">Iron</keyword>
<comment type="subcellular location">
    <subcellularLocation>
        <location evidence="1 12">Cell outer membrane</location>
        <topology evidence="1 12">Multi-pass membrane protein</topology>
    </subcellularLocation>
</comment>
<keyword evidence="3 12" id="KW-1134">Transmembrane beta strand</keyword>
<keyword evidence="8" id="KW-0406">Ion transport</keyword>
<keyword evidence="6" id="KW-0732">Signal</keyword>
<dbReference type="InterPro" id="IPR036942">
    <property type="entry name" value="Beta-barrel_TonB_sf"/>
</dbReference>
<reference evidence="16 17" key="3">
    <citation type="submission" date="2020-02" db="EMBL/GenBank/DDBJ databases">
        <title>Flavobacterium profundi sp. nov., isolated from a deep-sea seamount.</title>
        <authorList>
            <person name="Zhang D.-C."/>
        </authorList>
    </citation>
    <scope>NUCLEOTIDE SEQUENCE [LARGE SCALE GENOMIC DNA]</scope>
    <source>
        <strain evidence="16 17">EC11</strain>
    </source>
</reference>
<protein>
    <submittedName>
        <fullName evidence="16">TonB-dependent receptor</fullName>
    </submittedName>
</protein>
<proteinExistence type="inferred from homology"/>
<evidence type="ECO:0000256" key="11">
    <source>
        <dbReference type="ARBA" id="ARBA00023237"/>
    </source>
</evidence>
<dbReference type="Pfam" id="PF07715">
    <property type="entry name" value="Plug"/>
    <property type="match status" value="1"/>
</dbReference>
<dbReference type="PROSITE" id="PS52016">
    <property type="entry name" value="TONB_DEPENDENT_REC_3"/>
    <property type="match status" value="1"/>
</dbReference>
<name>A0ABX0IUX7_9FLAO</name>
<evidence type="ECO:0000256" key="4">
    <source>
        <dbReference type="ARBA" id="ARBA00022496"/>
    </source>
</evidence>
<evidence type="ECO:0000256" key="7">
    <source>
        <dbReference type="ARBA" id="ARBA00023004"/>
    </source>
</evidence>
<dbReference type="SUPFAM" id="SSF56935">
    <property type="entry name" value="Porins"/>
    <property type="match status" value="1"/>
</dbReference>
<dbReference type="Pfam" id="PF00593">
    <property type="entry name" value="TonB_dep_Rec_b-barrel"/>
    <property type="match status" value="1"/>
</dbReference>
<evidence type="ECO:0000256" key="1">
    <source>
        <dbReference type="ARBA" id="ARBA00004571"/>
    </source>
</evidence>
<dbReference type="Proteomes" id="UP000817854">
    <property type="component" value="Unassembled WGS sequence"/>
</dbReference>
<dbReference type="InterPro" id="IPR012910">
    <property type="entry name" value="Plug_dom"/>
</dbReference>
<dbReference type="Gene3D" id="2.40.170.20">
    <property type="entry name" value="TonB-dependent receptor, beta-barrel domain"/>
    <property type="match status" value="1"/>
</dbReference>
<evidence type="ECO:0000256" key="8">
    <source>
        <dbReference type="ARBA" id="ARBA00023065"/>
    </source>
</evidence>
<keyword evidence="16" id="KW-0675">Receptor</keyword>
<evidence type="ECO:0000256" key="3">
    <source>
        <dbReference type="ARBA" id="ARBA00022452"/>
    </source>
</evidence>
<evidence type="ECO:0000256" key="6">
    <source>
        <dbReference type="ARBA" id="ARBA00022729"/>
    </source>
</evidence>
<dbReference type="InterPro" id="IPR037066">
    <property type="entry name" value="Plug_dom_sf"/>
</dbReference>
<feature type="domain" description="TonB-dependent receptor-like beta-barrel" evidence="14">
    <location>
        <begin position="282"/>
        <end position="711"/>
    </location>
</feature>
<keyword evidence="5 12" id="KW-0812">Transmembrane</keyword>
<dbReference type="InterPro" id="IPR000531">
    <property type="entry name" value="Beta-barrel_TonB"/>
</dbReference>
<dbReference type="EMBL" id="VEVQ02000008">
    <property type="protein sequence ID" value="NHN26629.1"/>
    <property type="molecule type" value="Genomic_DNA"/>
</dbReference>
<sequence>MKTLFKKQFQNIGTNYKAKSIKKICLSLFSICYSLFSFSQEAKKDSTKVTQLKEVVLSSVRAKEKDPITFTNVSKEEIAKRNLGQDIPILLNYQPSVVTTTDAGNGVGYTYMRVRGSDGSRINVTLNGVPFNDSESHGTFFVNLPDFASSLESVQLQRGVGTSTNGAGAFGASLNMETKSYQEKSHAEIANSVGSFGTRKHTLSFGTGLHNNFEINGRVSQIASDGYIDRASTNMFGYFLNANYVKENTLIKFIAFGGKEKTYQAWNGLDQAPLDILGLDSNMLANNPTYNVIGIQTDDNGNIEGFYDNETDNYWQNHFQLHWSEKWNSKWSSNVALHYTIGKGFFEQYVDDYYYSNVLFSDNSSFDFLGLQPIVVNGQTITSMDYVRRRWLDNDFFGGTFVLNYNSQKTDFQFGGAANRYLGKHYGEVISSQYQIPENYRYYDNFGNKDDINVYGKVSHEIVDKLNVFADLQYRLVYYQANSVKFDAVNDTFRFFNPKVGLNYQLNTANMFYGYFGIANKEPRRDDYENETAKPERLYDFELGWKYNTKNIKVNTNAFYMDYKDQLVLTGALNDVGAPVFTNSGKSYRLGLEIDAQIQVVDKLYFQPNVTISQNKNKDFFFQRDGELQNLRDTNIAFSPNVIAGGNITYLPVKGLQVTLLSKYVGKQYMGNIDAEKSVLEAYFSNDFNVNYEWKINKGIKSIVFSGLVNNIFNVKYISNGYFYTYDDDFSNPPAVTTIEGAGFYPQAGINFLAGINLNF</sequence>
<evidence type="ECO:0000256" key="5">
    <source>
        <dbReference type="ARBA" id="ARBA00022692"/>
    </source>
</evidence>
<evidence type="ECO:0000256" key="2">
    <source>
        <dbReference type="ARBA" id="ARBA00022448"/>
    </source>
</evidence>
<accession>A0ABX0IUX7</accession>
<dbReference type="PANTHER" id="PTHR32552">
    <property type="entry name" value="FERRICHROME IRON RECEPTOR-RELATED"/>
    <property type="match status" value="1"/>
</dbReference>
<comment type="caution">
    <text evidence="16">The sequence shown here is derived from an EMBL/GenBank/DDBJ whole genome shotgun (WGS) entry which is preliminary data.</text>
</comment>
<keyword evidence="4" id="KW-0410">Iron transport</keyword>
<reference evidence="16 17" key="2">
    <citation type="submission" date="2019-05" db="EMBL/GenBank/DDBJ databases">
        <authorList>
            <person name="Lianzixin W."/>
        </authorList>
    </citation>
    <scope>NUCLEOTIDE SEQUENCE [LARGE SCALE GENOMIC DNA]</scope>
    <source>
        <strain evidence="16 17">EC11</strain>
    </source>
</reference>
<comment type="similarity">
    <text evidence="12 13">Belongs to the TonB-dependent receptor family.</text>
</comment>
<keyword evidence="2 12" id="KW-0813">Transport</keyword>